<dbReference type="Pfam" id="PF00512">
    <property type="entry name" value="HisKA"/>
    <property type="match status" value="1"/>
</dbReference>
<dbReference type="Gene3D" id="1.10.287.130">
    <property type="match status" value="1"/>
</dbReference>
<evidence type="ECO:0000256" key="6">
    <source>
        <dbReference type="ARBA" id="ARBA00022553"/>
    </source>
</evidence>
<evidence type="ECO:0000256" key="4">
    <source>
        <dbReference type="ARBA" id="ARBA00012438"/>
    </source>
</evidence>
<evidence type="ECO:0000256" key="7">
    <source>
        <dbReference type="ARBA" id="ARBA00022679"/>
    </source>
</evidence>
<comment type="catalytic activity">
    <reaction evidence="1">
        <text>ATP + protein L-histidine = ADP + protein N-phospho-L-histidine.</text>
        <dbReference type="EC" id="2.7.13.3"/>
    </reaction>
</comment>
<feature type="compositionally biased region" description="Polar residues" evidence="14">
    <location>
        <begin position="737"/>
        <end position="760"/>
    </location>
</feature>
<dbReference type="Gene3D" id="3.30.450.20">
    <property type="entry name" value="PAS domain"/>
    <property type="match status" value="4"/>
</dbReference>
<evidence type="ECO:0000256" key="13">
    <source>
        <dbReference type="PROSITE-ProRule" id="PRU00169"/>
    </source>
</evidence>
<reference evidence="17 18" key="1">
    <citation type="submission" date="2018-08" db="EMBL/GenBank/DDBJ databases">
        <title>A genome reference for cultivated species of the human gut microbiota.</title>
        <authorList>
            <person name="Zou Y."/>
            <person name="Xue W."/>
            <person name="Luo G."/>
        </authorList>
    </citation>
    <scope>NUCLEOTIDE SEQUENCE [LARGE SCALE GENOMIC DNA]</scope>
    <source>
        <strain evidence="17 18">AM25-16</strain>
    </source>
</reference>
<dbReference type="CDD" id="cd00082">
    <property type="entry name" value="HisKA"/>
    <property type="match status" value="1"/>
</dbReference>
<dbReference type="Gene3D" id="3.30.565.10">
    <property type="entry name" value="Histidine kinase-like ATPase, C-terminal domain"/>
    <property type="match status" value="1"/>
</dbReference>
<gene>
    <name evidence="17" type="ORF">DW668_11890</name>
</gene>
<dbReference type="SMART" id="SM00448">
    <property type="entry name" value="REC"/>
    <property type="match status" value="1"/>
</dbReference>
<dbReference type="PROSITE" id="PS50110">
    <property type="entry name" value="RESPONSE_REGULATORY"/>
    <property type="match status" value="1"/>
</dbReference>
<feature type="region of interest" description="Disordered" evidence="14">
    <location>
        <begin position="732"/>
        <end position="760"/>
    </location>
</feature>
<keyword evidence="12" id="KW-0472">Membrane</keyword>
<evidence type="ECO:0000313" key="18">
    <source>
        <dbReference type="Proteomes" id="UP000283762"/>
    </source>
</evidence>
<dbReference type="SUPFAM" id="SSF55874">
    <property type="entry name" value="ATPase domain of HSP90 chaperone/DNA topoisomerase II/histidine kinase"/>
    <property type="match status" value="1"/>
</dbReference>
<dbReference type="Pfam" id="PF00072">
    <property type="entry name" value="Response_reg"/>
    <property type="match status" value="1"/>
</dbReference>
<name>A0A414PYY6_BACSE</name>
<dbReference type="EMBL" id="QRHJ01000034">
    <property type="protein sequence ID" value="RHF73726.1"/>
    <property type="molecule type" value="Genomic_DNA"/>
</dbReference>
<dbReference type="RefSeq" id="WP_118207305.1">
    <property type="nucleotide sequence ID" value="NZ_JAASHK010000001.1"/>
</dbReference>
<organism evidence="17 18">
    <name type="scientific">Bacteroides stercoris</name>
    <dbReference type="NCBI Taxonomy" id="46506"/>
    <lineage>
        <taxon>Bacteria</taxon>
        <taxon>Pseudomonadati</taxon>
        <taxon>Bacteroidota</taxon>
        <taxon>Bacteroidia</taxon>
        <taxon>Bacteroidales</taxon>
        <taxon>Bacteroidaceae</taxon>
        <taxon>Bacteroides</taxon>
    </lineage>
</organism>
<dbReference type="GO" id="GO:0000155">
    <property type="term" value="F:phosphorelay sensor kinase activity"/>
    <property type="evidence" value="ECO:0007669"/>
    <property type="project" value="InterPro"/>
</dbReference>
<comment type="caution">
    <text evidence="17">The sequence shown here is derived from an EMBL/GenBank/DDBJ whole genome shotgun (WGS) entry which is preliminary data.</text>
</comment>
<dbReference type="SUPFAM" id="SSF47384">
    <property type="entry name" value="Homodimeric domain of signal transducing histidine kinase"/>
    <property type="match status" value="1"/>
</dbReference>
<evidence type="ECO:0000256" key="8">
    <source>
        <dbReference type="ARBA" id="ARBA00022741"/>
    </source>
</evidence>
<dbReference type="FunFam" id="1.10.287.130:FF:000001">
    <property type="entry name" value="Two-component sensor histidine kinase"/>
    <property type="match status" value="1"/>
</dbReference>
<evidence type="ECO:0000259" key="16">
    <source>
        <dbReference type="PROSITE" id="PS50110"/>
    </source>
</evidence>
<feature type="domain" description="Histidine kinase" evidence="15">
    <location>
        <begin position="519"/>
        <end position="729"/>
    </location>
</feature>
<dbReference type="FunFam" id="3.30.565.10:FF:000023">
    <property type="entry name" value="PAS domain-containing sensor histidine kinase"/>
    <property type="match status" value="1"/>
</dbReference>
<evidence type="ECO:0000256" key="9">
    <source>
        <dbReference type="ARBA" id="ARBA00022777"/>
    </source>
</evidence>
<keyword evidence="11" id="KW-0902">Two-component regulatory system</keyword>
<dbReference type="InterPro" id="IPR001789">
    <property type="entry name" value="Sig_transdc_resp-reg_receiver"/>
</dbReference>
<dbReference type="Gene3D" id="3.40.50.2300">
    <property type="match status" value="1"/>
</dbReference>
<dbReference type="CDD" id="cd17546">
    <property type="entry name" value="REC_hyHK_CKI1_RcsC-like"/>
    <property type="match status" value="1"/>
</dbReference>
<proteinExistence type="predicted"/>
<evidence type="ECO:0000256" key="1">
    <source>
        <dbReference type="ARBA" id="ARBA00000085"/>
    </source>
</evidence>
<dbReference type="InterPro" id="IPR036890">
    <property type="entry name" value="HATPase_C_sf"/>
</dbReference>
<comment type="subcellular location">
    <subcellularLocation>
        <location evidence="2">Cell membrane</location>
    </subcellularLocation>
    <subcellularLocation>
        <location evidence="3">Membrane raft</location>
        <topology evidence="3">Multi-pass membrane protein</topology>
    </subcellularLocation>
</comment>
<dbReference type="SMART" id="SM00388">
    <property type="entry name" value="HisKA"/>
    <property type="match status" value="1"/>
</dbReference>
<dbReference type="GO" id="GO:0045121">
    <property type="term" value="C:membrane raft"/>
    <property type="evidence" value="ECO:0007669"/>
    <property type="project" value="UniProtKB-SubCell"/>
</dbReference>
<protein>
    <recommendedName>
        <fullName evidence="4">histidine kinase</fullName>
        <ecNumber evidence="4">2.7.13.3</ecNumber>
    </recommendedName>
</protein>
<evidence type="ECO:0000256" key="3">
    <source>
        <dbReference type="ARBA" id="ARBA00004314"/>
    </source>
</evidence>
<keyword evidence="8" id="KW-0547">Nucleotide-binding</keyword>
<keyword evidence="7" id="KW-0808">Transferase</keyword>
<feature type="domain" description="Response regulatory" evidence="16">
    <location>
        <begin position="784"/>
        <end position="897"/>
    </location>
</feature>
<sequence length="908" mass="104396">MKNILKNAENAEKLLELTSDTMILLDRNGICVDIAVHNADLWFLKENQLLGRNILQLLPSVTYRQVYPEFKKVLAYKEVSARNYELTIGSETYFFKCIMRPYEDMVLCQYRDITERSQRKRELEKKNHELNEIQKAALIGRWKYNSGRQCFYYTGHSGVMCTAEEQEIPLQDYTMYILPEDREIFGKWLAQNLQGNTENSIDYRILFKKRIFYIRLKTFSHETLPDGTGILEGYIQNITDIQQRRNDITLLTHAINNSTEDIFAAREDGTLVFANRRFREHHNISITDDVSTLNIYRINANAQQDENSWQRLIKSLRKGEKRNGFILYHPLPEHPEVLSMEGSAYWVTSDKGEAILWGFSRDITQRIRNEQQIKRFSQILDKTIENLPAGIVVKDIQSGFKYLYRNRESYNRNIPLKEALGKDDFDFYPPELAQEKRKQDVEIARTGIEKHWITEEHDQNGKSIFLDKRKVRIESNDFPPILLSIEWDITEMERMKRELLVAKEKAETSDQLKSAFLANMSHEIRTPLNAIVGFSRIIAESTDAEERQNYYDIVEANNERLLQLINEILDLSKIEAGIVEFTITPVRLHPLCKEIHDALKFRCPEGVELVYEASDEEITVEGDKNRIFQVISNLIGNAFKFTTRGSVGYGYRRKGNEIEFYVSDTGIGIQTDKLAKVFERFVKVNTFAQGTGLGLSICKTIIERLGGTISVCSEVGKGTTFTFTLPLAKDKRETAEEQNSVSETSFNTPGNAETGNNTYGLNEETHEHQATQTTGASRDTRQPTILIAEDTDSNYILAKAILGKSYHLERAKDGMEAVTMFEELHPDLILMDMKMPNLNGLDATKIIRELSPGIPIIALTAYAYEHDRQAALDAGCNDFLIKPYTQEILKELINKYLKQTGVSSPDRP</sequence>
<dbReference type="CDD" id="cd16922">
    <property type="entry name" value="HATPase_EvgS-ArcB-TorS-like"/>
    <property type="match status" value="1"/>
</dbReference>
<dbReference type="AlphaFoldDB" id="A0A414PYY6"/>
<dbReference type="PRINTS" id="PR00344">
    <property type="entry name" value="BCTRLSENSOR"/>
</dbReference>
<dbReference type="Pfam" id="PF02518">
    <property type="entry name" value="HATPase_c"/>
    <property type="match status" value="1"/>
</dbReference>
<feature type="modified residue" description="4-aspartylphosphate" evidence="13">
    <location>
        <position position="832"/>
    </location>
</feature>
<keyword evidence="5" id="KW-1003">Cell membrane</keyword>
<dbReference type="SUPFAM" id="SSF52172">
    <property type="entry name" value="CheY-like"/>
    <property type="match status" value="1"/>
</dbReference>
<accession>A0A414PYY6</accession>
<dbReference type="InterPro" id="IPR004358">
    <property type="entry name" value="Sig_transdc_His_kin-like_C"/>
</dbReference>
<keyword evidence="6 13" id="KW-0597">Phosphoprotein</keyword>
<dbReference type="SUPFAM" id="SSF55785">
    <property type="entry name" value="PYP-like sensor domain (PAS domain)"/>
    <property type="match status" value="4"/>
</dbReference>
<dbReference type="PROSITE" id="PS50109">
    <property type="entry name" value="HIS_KIN"/>
    <property type="match status" value="1"/>
</dbReference>
<evidence type="ECO:0000259" key="15">
    <source>
        <dbReference type="PROSITE" id="PS50109"/>
    </source>
</evidence>
<evidence type="ECO:0000256" key="11">
    <source>
        <dbReference type="ARBA" id="ARBA00023012"/>
    </source>
</evidence>
<dbReference type="InterPro" id="IPR003661">
    <property type="entry name" value="HisK_dim/P_dom"/>
</dbReference>
<dbReference type="InterPro" id="IPR003594">
    <property type="entry name" value="HATPase_dom"/>
</dbReference>
<evidence type="ECO:0000256" key="5">
    <source>
        <dbReference type="ARBA" id="ARBA00022475"/>
    </source>
</evidence>
<evidence type="ECO:0000256" key="2">
    <source>
        <dbReference type="ARBA" id="ARBA00004236"/>
    </source>
</evidence>
<dbReference type="Proteomes" id="UP000283762">
    <property type="component" value="Unassembled WGS sequence"/>
</dbReference>
<evidence type="ECO:0000313" key="17">
    <source>
        <dbReference type="EMBL" id="RHF73726.1"/>
    </source>
</evidence>
<evidence type="ECO:0000256" key="12">
    <source>
        <dbReference type="ARBA" id="ARBA00023136"/>
    </source>
</evidence>
<evidence type="ECO:0000256" key="14">
    <source>
        <dbReference type="SAM" id="MobiDB-lite"/>
    </source>
</evidence>
<dbReference type="GO" id="GO:0005524">
    <property type="term" value="F:ATP binding"/>
    <property type="evidence" value="ECO:0007669"/>
    <property type="project" value="UniProtKB-KW"/>
</dbReference>
<keyword evidence="10" id="KW-0067">ATP-binding</keyword>
<dbReference type="EC" id="2.7.13.3" evidence="4"/>
<dbReference type="InterPro" id="IPR035965">
    <property type="entry name" value="PAS-like_dom_sf"/>
</dbReference>
<dbReference type="InterPro" id="IPR005467">
    <property type="entry name" value="His_kinase_dom"/>
</dbReference>
<keyword evidence="9" id="KW-0418">Kinase</keyword>
<dbReference type="InterPro" id="IPR011006">
    <property type="entry name" value="CheY-like_superfamily"/>
</dbReference>
<dbReference type="PANTHER" id="PTHR43047">
    <property type="entry name" value="TWO-COMPONENT HISTIDINE PROTEIN KINASE"/>
    <property type="match status" value="1"/>
</dbReference>
<evidence type="ECO:0000256" key="10">
    <source>
        <dbReference type="ARBA" id="ARBA00022840"/>
    </source>
</evidence>
<dbReference type="InterPro" id="IPR036097">
    <property type="entry name" value="HisK_dim/P_sf"/>
</dbReference>
<dbReference type="GO" id="GO:0005886">
    <property type="term" value="C:plasma membrane"/>
    <property type="evidence" value="ECO:0007669"/>
    <property type="project" value="UniProtKB-SubCell"/>
</dbReference>
<dbReference type="PANTHER" id="PTHR43047:SF64">
    <property type="entry name" value="HISTIDINE KINASE CONTAINING CHEY-HOMOLOGOUS RECEIVER DOMAIN AND PAS DOMAIN-RELATED"/>
    <property type="match status" value="1"/>
</dbReference>
<dbReference type="SMART" id="SM00387">
    <property type="entry name" value="HATPase_c"/>
    <property type="match status" value="1"/>
</dbReference>